<dbReference type="InterPro" id="IPR010982">
    <property type="entry name" value="Lambda_DNA-bd_dom_sf"/>
</dbReference>
<dbReference type="GeneID" id="83605155"/>
<reference evidence="2" key="1">
    <citation type="submission" date="2023-08" db="EMBL/GenBank/DDBJ databases">
        <title>Genomic characterization of piscicolin 126 produced by Carnobacterium maltaromaticum CM22 strain isolated from salmon (Salmo salar).</title>
        <authorList>
            <person name="Gonzalez-Gragera E."/>
            <person name="Garcia-Lopez J.D."/>
            <person name="Teso-Perez C."/>
            <person name="Gimenez-Hernandez I."/>
            <person name="Peralta-Sanchez J.M."/>
            <person name="Valdivia E."/>
            <person name="Montalban-Lopez M."/>
            <person name="Martin-Platero A.M."/>
            <person name="Banos A."/>
            <person name="Martinez-Bueno M."/>
        </authorList>
    </citation>
    <scope>NUCLEOTIDE SEQUENCE</scope>
    <source>
        <strain evidence="2">CM22</strain>
    </source>
</reference>
<evidence type="ECO:0000313" key="3">
    <source>
        <dbReference type="Proteomes" id="UP001290462"/>
    </source>
</evidence>
<dbReference type="SUPFAM" id="SSF47413">
    <property type="entry name" value="lambda repressor-like DNA-binding domains"/>
    <property type="match status" value="1"/>
</dbReference>
<dbReference type="CDD" id="cd00093">
    <property type="entry name" value="HTH_XRE"/>
    <property type="match status" value="1"/>
</dbReference>
<evidence type="ECO:0000259" key="1">
    <source>
        <dbReference type="PROSITE" id="PS50943"/>
    </source>
</evidence>
<dbReference type="Pfam" id="PF01381">
    <property type="entry name" value="HTH_3"/>
    <property type="match status" value="1"/>
</dbReference>
<organism evidence="2 3">
    <name type="scientific">Carnobacterium maltaromaticum</name>
    <name type="common">Carnobacterium piscicola</name>
    <dbReference type="NCBI Taxonomy" id="2751"/>
    <lineage>
        <taxon>Bacteria</taxon>
        <taxon>Bacillati</taxon>
        <taxon>Bacillota</taxon>
        <taxon>Bacilli</taxon>
        <taxon>Lactobacillales</taxon>
        <taxon>Carnobacteriaceae</taxon>
        <taxon>Carnobacterium</taxon>
    </lineage>
</organism>
<dbReference type="PANTHER" id="PTHR37038:SF14">
    <property type="entry name" value="TRANSCRIPTIONAL ACTIVATOR"/>
    <property type="match status" value="1"/>
</dbReference>
<dbReference type="PANTHER" id="PTHR37038">
    <property type="entry name" value="TRANSCRIPTIONAL REGULATOR-RELATED"/>
    <property type="match status" value="1"/>
</dbReference>
<gene>
    <name evidence="2" type="ORF">RAK27_09290</name>
</gene>
<dbReference type="GO" id="GO:0003677">
    <property type="term" value="F:DNA binding"/>
    <property type="evidence" value="ECO:0007669"/>
    <property type="project" value="InterPro"/>
</dbReference>
<sequence length="293" mass="33990">MIILGAKLKNARIAKGLSQKELAEGICTQATISQMENHNKVPTMSIFVDICKRLEISQAEITSDDDSEINHTIFLEVSLLCKQYKFIEAHERLTKSIKIHELKSNSNKKKYYYFLGLTYLFGLANDDEALFYFNLGLTLQSKELTVIDLLLTNGIGRVYEIKKEYEKARIYFDKSILDISKLKVPVDTILVELISLYFNTAKFYKNYQRYSTAIEFLEKGIQLSRTYSNYYLLEFILYEKGVNLYLLENKVSEEVRKLYTLAYSFSLINSNALLLETIEQDAKNYGIQATQFF</sequence>
<dbReference type="PROSITE" id="PS50943">
    <property type="entry name" value="HTH_CROC1"/>
    <property type="match status" value="1"/>
</dbReference>
<evidence type="ECO:0000313" key="2">
    <source>
        <dbReference type="EMBL" id="MDZ5758846.1"/>
    </source>
</evidence>
<dbReference type="SUPFAM" id="SSF81901">
    <property type="entry name" value="HCP-like"/>
    <property type="match status" value="1"/>
</dbReference>
<dbReference type="AlphaFoldDB" id="A0AAW9JZD1"/>
<protein>
    <submittedName>
        <fullName evidence="2">Helix-turn-helix transcriptional regulator</fullName>
    </submittedName>
</protein>
<dbReference type="RefSeq" id="WP_015077273.1">
    <property type="nucleotide sequence ID" value="NZ_BJOJ01000039.1"/>
</dbReference>
<accession>A0AAW9JZD1</accession>
<dbReference type="InterPro" id="IPR019734">
    <property type="entry name" value="TPR_rpt"/>
</dbReference>
<dbReference type="InterPro" id="IPR001387">
    <property type="entry name" value="Cro/C1-type_HTH"/>
</dbReference>
<feature type="domain" description="HTH cro/C1-type" evidence="1">
    <location>
        <begin position="8"/>
        <end position="61"/>
    </location>
</feature>
<dbReference type="EMBL" id="JAVBVO010000003">
    <property type="protein sequence ID" value="MDZ5758846.1"/>
    <property type="molecule type" value="Genomic_DNA"/>
</dbReference>
<dbReference type="InterPro" id="IPR011990">
    <property type="entry name" value="TPR-like_helical_dom_sf"/>
</dbReference>
<dbReference type="InterPro" id="IPR053163">
    <property type="entry name" value="HTH-type_regulator_Rgg"/>
</dbReference>
<dbReference type="SMART" id="SM00530">
    <property type="entry name" value="HTH_XRE"/>
    <property type="match status" value="1"/>
</dbReference>
<comment type="caution">
    <text evidence="2">The sequence shown here is derived from an EMBL/GenBank/DDBJ whole genome shotgun (WGS) entry which is preliminary data.</text>
</comment>
<proteinExistence type="predicted"/>
<name>A0AAW9JZD1_CARML</name>
<dbReference type="Proteomes" id="UP001290462">
    <property type="component" value="Unassembled WGS sequence"/>
</dbReference>
<dbReference type="Pfam" id="PF13181">
    <property type="entry name" value="TPR_8"/>
    <property type="match status" value="2"/>
</dbReference>
<dbReference type="Gene3D" id="1.25.40.10">
    <property type="entry name" value="Tetratricopeptide repeat domain"/>
    <property type="match status" value="1"/>
</dbReference>